<comment type="caution">
    <text evidence="1">The sequence shown here is derived from an EMBL/GenBank/DDBJ whole genome shotgun (WGS) entry which is preliminary data.</text>
</comment>
<proteinExistence type="predicted"/>
<organism evidence="1 2">
    <name type="scientific">Bifidobacterium lemurum</name>
    <dbReference type="NCBI Taxonomy" id="1603886"/>
    <lineage>
        <taxon>Bacteria</taxon>
        <taxon>Bacillati</taxon>
        <taxon>Actinomycetota</taxon>
        <taxon>Actinomycetes</taxon>
        <taxon>Bifidobacteriales</taxon>
        <taxon>Bifidobacteriaceae</taxon>
        <taxon>Bifidobacterium</taxon>
    </lineage>
</organism>
<protein>
    <submittedName>
        <fullName evidence="1">Uncharacterized protein</fullName>
    </submittedName>
</protein>
<accession>A0A261FTT8</accession>
<dbReference type="STRING" id="1603886.GCA_001895165_00328"/>
<sequence>MTQPETQGERASVVSRFPELERIDQIQPDQQIETFSHVLDELQRELDDERR</sequence>
<dbReference type="EMBL" id="MWWX01000005">
    <property type="protein sequence ID" value="OZG62375.1"/>
    <property type="molecule type" value="Genomic_DNA"/>
</dbReference>
<evidence type="ECO:0000313" key="1">
    <source>
        <dbReference type="EMBL" id="OZG62375.1"/>
    </source>
</evidence>
<gene>
    <name evidence="1" type="ORF">BLEM_0921</name>
</gene>
<evidence type="ECO:0000313" key="2">
    <source>
        <dbReference type="Proteomes" id="UP000216352"/>
    </source>
</evidence>
<dbReference type="Proteomes" id="UP000216352">
    <property type="component" value="Unassembled WGS sequence"/>
</dbReference>
<name>A0A261FTT8_9BIFI</name>
<dbReference type="AlphaFoldDB" id="A0A261FTT8"/>
<dbReference type="RefSeq" id="WP_162841410.1">
    <property type="nucleotide sequence ID" value="NZ_BDIS01000003.1"/>
</dbReference>
<reference evidence="1 2" key="1">
    <citation type="journal article" date="2017" name="BMC Genomics">
        <title>Comparative genomic and phylogenomic analyses of the Bifidobacteriaceae family.</title>
        <authorList>
            <person name="Lugli G.A."/>
            <person name="Milani C."/>
            <person name="Turroni F."/>
            <person name="Duranti S."/>
            <person name="Mancabelli L."/>
            <person name="Mangifesta M."/>
            <person name="Ferrario C."/>
            <person name="Modesto M."/>
            <person name="Mattarelli P."/>
            <person name="Jiri K."/>
            <person name="van Sinderen D."/>
            <person name="Ventura M."/>
        </authorList>
    </citation>
    <scope>NUCLEOTIDE SEQUENCE [LARGE SCALE GENOMIC DNA]</scope>
    <source>
        <strain evidence="1 2">DSM 28807</strain>
    </source>
</reference>
<keyword evidence="2" id="KW-1185">Reference proteome</keyword>